<dbReference type="Gene3D" id="3.20.20.140">
    <property type="entry name" value="Metal-dependent hydrolases"/>
    <property type="match status" value="1"/>
</dbReference>
<dbReference type="Proteomes" id="UP001158066">
    <property type="component" value="Unassembled WGS sequence"/>
</dbReference>
<dbReference type="Gene3D" id="2.30.40.10">
    <property type="entry name" value="Urease, subunit C, domain 1"/>
    <property type="match status" value="1"/>
</dbReference>
<dbReference type="PANTHER" id="PTHR22642:SF2">
    <property type="entry name" value="PROTEIN LONG AFTER FAR-RED 3"/>
    <property type="match status" value="1"/>
</dbReference>
<gene>
    <name evidence="2" type="ORF">SAMN06296020_101396</name>
</gene>
<dbReference type="InterPro" id="IPR032466">
    <property type="entry name" value="Metal_Hydrolase"/>
</dbReference>
<feature type="domain" description="Amidohydrolase 3" evidence="1">
    <location>
        <begin position="55"/>
        <end position="537"/>
    </location>
</feature>
<evidence type="ECO:0000313" key="2">
    <source>
        <dbReference type="EMBL" id="SMP40557.1"/>
    </source>
</evidence>
<reference evidence="2" key="1">
    <citation type="submission" date="2017-05" db="EMBL/GenBank/DDBJ databases">
        <authorList>
            <person name="Varghese N."/>
            <person name="Submissions S."/>
        </authorList>
    </citation>
    <scope>NUCLEOTIDE SEQUENCE</scope>
    <source>
        <strain evidence="2">Su22</strain>
    </source>
</reference>
<comment type="caution">
    <text evidence="2">The sequence shown here is derived from an EMBL/GenBank/DDBJ whole genome shotgun (WGS) entry which is preliminary data.</text>
</comment>
<dbReference type="SUPFAM" id="SSF51556">
    <property type="entry name" value="Metallo-dependent hydrolases"/>
    <property type="match status" value="1"/>
</dbReference>
<dbReference type="PANTHER" id="PTHR22642">
    <property type="entry name" value="IMIDAZOLONEPROPIONASE"/>
    <property type="match status" value="1"/>
</dbReference>
<name>A0AA45WT44_9CLOT</name>
<protein>
    <recommendedName>
        <fullName evidence="1">Amidohydrolase 3 domain-containing protein</fullName>
    </recommendedName>
</protein>
<dbReference type="CDD" id="cd01300">
    <property type="entry name" value="YtcJ_like"/>
    <property type="match status" value="1"/>
</dbReference>
<dbReference type="EMBL" id="FXUF01000001">
    <property type="protein sequence ID" value="SMP40557.1"/>
    <property type="molecule type" value="Genomic_DNA"/>
</dbReference>
<sequence>MAQRSDGMEQRVLFYDGIIESGDLVEEAMLVQGGRIVALGSRDQLETLTPIHRKVSLRNHYVMPGFVDSHIHLMAYGFSLESIDLSGADSVEEIQNRCARYLEEKQPPPGKWIIGRGWDQNLFQKSVFPECQDLDAITVQNPLLLLRVCGHIAVANTPGLQVVYPEPERMNPAMKPWLERGIVLEDELEWFKTRMEPKPDREELKQAVRRAAGELARFGVTAVHSEDSYDLGYSGDFSDIRHTYQELESEEKLTVRVYQKISMPTMKHLDQWLSEGQRTGWGDDFYRIGPMKLWLDGTLGGRTAALRLPYTDDPQNHGMLLYADDELERMVFKAHEGDMQICLHAIGDAALHQALCVFEKVADVYGIPLRHRIIHCQIGDAKLYERMAALGVSADLQFAFTASDWTIVEPRLGRERAATAYAWKTLLKAGIPLAAGSDCPVEIPNPFQAIQAAVTRKDMKGQPENGFNLLEALTLKEALAVHTMGSATAAGLQRDQGSLEPGKLADFIAVSHNPHHLLPDQLAAMKVMGTWVGGRPVWQAIPFDKHIIDSL</sequence>
<accession>A0AA45WT44</accession>
<dbReference type="Gene3D" id="3.10.310.70">
    <property type="match status" value="1"/>
</dbReference>
<dbReference type="GO" id="GO:0016810">
    <property type="term" value="F:hydrolase activity, acting on carbon-nitrogen (but not peptide) bonds"/>
    <property type="evidence" value="ECO:0007669"/>
    <property type="project" value="InterPro"/>
</dbReference>
<dbReference type="InterPro" id="IPR033932">
    <property type="entry name" value="YtcJ-like"/>
</dbReference>
<dbReference type="SUPFAM" id="SSF51338">
    <property type="entry name" value="Composite domain of metallo-dependent hydrolases"/>
    <property type="match status" value="1"/>
</dbReference>
<evidence type="ECO:0000313" key="3">
    <source>
        <dbReference type="Proteomes" id="UP001158066"/>
    </source>
</evidence>
<keyword evidence="3" id="KW-1185">Reference proteome</keyword>
<evidence type="ECO:0000259" key="1">
    <source>
        <dbReference type="Pfam" id="PF07969"/>
    </source>
</evidence>
<dbReference type="AlphaFoldDB" id="A0AA45WT44"/>
<dbReference type="InterPro" id="IPR011059">
    <property type="entry name" value="Metal-dep_hydrolase_composite"/>
</dbReference>
<proteinExistence type="predicted"/>
<organism evidence="2 3">
    <name type="scientific">Anoxynatronum buryatiense</name>
    <dbReference type="NCBI Taxonomy" id="489973"/>
    <lineage>
        <taxon>Bacteria</taxon>
        <taxon>Bacillati</taxon>
        <taxon>Bacillota</taxon>
        <taxon>Clostridia</taxon>
        <taxon>Eubacteriales</taxon>
        <taxon>Clostridiaceae</taxon>
        <taxon>Anoxynatronum</taxon>
    </lineage>
</organism>
<dbReference type="Pfam" id="PF07969">
    <property type="entry name" value="Amidohydro_3"/>
    <property type="match status" value="1"/>
</dbReference>
<dbReference type="InterPro" id="IPR013108">
    <property type="entry name" value="Amidohydro_3"/>
</dbReference>